<dbReference type="GeneID" id="112549041"/>
<proteinExistence type="inferred from homology"/>
<name>A0A3Q0FZR8_ALLSI</name>
<dbReference type="KEGG" id="asn:112549041"/>
<keyword evidence="3 13" id="KW-0716">Sensory transduction</keyword>
<dbReference type="InterPro" id="IPR017452">
    <property type="entry name" value="GPCR_Rhodpsn_7TM"/>
</dbReference>
<dbReference type="PRINTS" id="PR00245">
    <property type="entry name" value="OLFACTORYR"/>
</dbReference>
<dbReference type="PROSITE" id="PS50262">
    <property type="entry name" value="G_PROTEIN_RECEP_F1_2"/>
    <property type="match status" value="1"/>
</dbReference>
<dbReference type="GO" id="GO:0005886">
    <property type="term" value="C:plasma membrane"/>
    <property type="evidence" value="ECO:0007669"/>
    <property type="project" value="UniProtKB-SubCell"/>
</dbReference>
<comment type="subcellular location">
    <subcellularLocation>
        <location evidence="1 13">Cell membrane</location>
        <topology evidence="1 13">Multi-pass membrane protein</topology>
    </subcellularLocation>
</comment>
<feature type="transmembrane region" description="Helical" evidence="13">
    <location>
        <begin position="241"/>
        <end position="264"/>
    </location>
</feature>
<evidence type="ECO:0000256" key="8">
    <source>
        <dbReference type="ARBA" id="ARBA00023136"/>
    </source>
</evidence>
<sequence>MADAEVGNHTSITEFILLGFEIVPELQIPLFLLFLMLYIATVAGNLLIIALLIAVGHLHTPMYFFLGNLSCLETCYTSTLLPRMLASFLTGNRTISFSGCFIQLFFFGILIVTECCLLSVMSYDRYLAICKPLHYAALMTDRFSFKLATGSWVIGFIVVSTVYLFLLRLTFCGPNQLDHFFCDFLEVIKLSCSDTYEIELLDYSLTCIFVLPPFLLTLISYVCIITTIVRIPSSTGRQKAFSTCSSHITVVTMFYGTLATVYMLPRTNNLRALNKILSLSYTVLTPLVNPLIYSLRNKEVKAAVRKVVCGSVNWQGKQPFLHSISSLKQNRNNRNQCCRK</sequence>
<evidence type="ECO:0000313" key="15">
    <source>
        <dbReference type="Proteomes" id="UP000189705"/>
    </source>
</evidence>
<dbReference type="InterPro" id="IPR050516">
    <property type="entry name" value="Olfactory_GPCR"/>
</dbReference>
<evidence type="ECO:0000256" key="2">
    <source>
        <dbReference type="ARBA" id="ARBA00022475"/>
    </source>
</evidence>
<feature type="transmembrane region" description="Helical" evidence="13">
    <location>
        <begin position="101"/>
        <end position="123"/>
    </location>
</feature>
<keyword evidence="4 12" id="KW-0812">Transmembrane</keyword>
<evidence type="ECO:0000256" key="13">
    <source>
        <dbReference type="RuleBase" id="RU363047"/>
    </source>
</evidence>
<dbReference type="SUPFAM" id="SSF81321">
    <property type="entry name" value="Family A G protein-coupled receptor-like"/>
    <property type="match status" value="1"/>
</dbReference>
<evidence type="ECO:0000256" key="7">
    <source>
        <dbReference type="ARBA" id="ARBA00023040"/>
    </source>
</evidence>
<dbReference type="PROSITE" id="PS00237">
    <property type="entry name" value="G_PROTEIN_RECEP_F1_1"/>
    <property type="match status" value="1"/>
</dbReference>
<keyword evidence="8 13" id="KW-0472">Membrane</keyword>
<evidence type="ECO:0000256" key="4">
    <source>
        <dbReference type="ARBA" id="ARBA00022692"/>
    </source>
</evidence>
<evidence type="ECO:0000313" key="16">
    <source>
        <dbReference type="RefSeq" id="XP_025051640.1"/>
    </source>
</evidence>
<dbReference type="InterPro" id="IPR000276">
    <property type="entry name" value="GPCR_Rhodpsn"/>
</dbReference>
<feature type="transmembrane region" description="Helical" evidence="13">
    <location>
        <begin position="30"/>
        <end position="55"/>
    </location>
</feature>
<comment type="similarity">
    <text evidence="12">Belongs to the G-protein coupled receptor 1 family.</text>
</comment>
<dbReference type="InterPro" id="IPR000725">
    <property type="entry name" value="Olfact_rcpt"/>
</dbReference>
<evidence type="ECO:0000256" key="12">
    <source>
        <dbReference type="RuleBase" id="RU000688"/>
    </source>
</evidence>
<keyword evidence="10" id="KW-0325">Glycoprotein</keyword>
<dbReference type="GO" id="GO:0004930">
    <property type="term" value="F:G protein-coupled receptor activity"/>
    <property type="evidence" value="ECO:0007669"/>
    <property type="project" value="UniProtKB-KW"/>
</dbReference>
<dbReference type="Pfam" id="PF13853">
    <property type="entry name" value="7tm_4"/>
    <property type="match status" value="1"/>
</dbReference>
<dbReference type="AlphaFoldDB" id="A0A3Q0FZR8"/>
<keyword evidence="2 13" id="KW-1003">Cell membrane</keyword>
<keyword evidence="6 13" id="KW-1133">Transmembrane helix</keyword>
<keyword evidence="9 12" id="KW-0675">Receptor</keyword>
<feature type="domain" description="G-protein coupled receptors family 1 profile" evidence="14">
    <location>
        <begin position="44"/>
        <end position="293"/>
    </location>
</feature>
<dbReference type="PANTHER" id="PTHR26452">
    <property type="entry name" value="OLFACTORY RECEPTOR"/>
    <property type="match status" value="1"/>
</dbReference>
<dbReference type="Proteomes" id="UP000189705">
    <property type="component" value="Unplaced"/>
</dbReference>
<evidence type="ECO:0000256" key="5">
    <source>
        <dbReference type="ARBA" id="ARBA00022725"/>
    </source>
</evidence>
<feature type="transmembrane region" description="Helical" evidence="13">
    <location>
        <begin position="143"/>
        <end position="166"/>
    </location>
</feature>
<keyword evidence="5 13" id="KW-0552">Olfaction</keyword>
<dbReference type="RefSeq" id="XP_025051640.1">
    <property type="nucleotide sequence ID" value="XM_025195855.1"/>
</dbReference>
<evidence type="ECO:0000256" key="9">
    <source>
        <dbReference type="ARBA" id="ARBA00023170"/>
    </source>
</evidence>
<dbReference type="InParanoid" id="A0A3Q0FZR8"/>
<evidence type="ECO:0000256" key="1">
    <source>
        <dbReference type="ARBA" id="ARBA00004651"/>
    </source>
</evidence>
<evidence type="ECO:0000256" key="3">
    <source>
        <dbReference type="ARBA" id="ARBA00022606"/>
    </source>
</evidence>
<keyword evidence="7 12" id="KW-0297">G-protein coupled receptor</keyword>
<feature type="transmembrane region" description="Helical" evidence="13">
    <location>
        <begin position="276"/>
        <end position="295"/>
    </location>
</feature>
<evidence type="ECO:0000259" key="14">
    <source>
        <dbReference type="PROSITE" id="PS50262"/>
    </source>
</evidence>
<feature type="transmembrane region" description="Helical" evidence="13">
    <location>
        <begin position="62"/>
        <end position="81"/>
    </location>
</feature>
<accession>A0A3Q0FZR8</accession>
<dbReference type="GO" id="GO:0004984">
    <property type="term" value="F:olfactory receptor activity"/>
    <property type="evidence" value="ECO:0007669"/>
    <property type="project" value="InterPro"/>
</dbReference>
<feature type="transmembrane region" description="Helical" evidence="13">
    <location>
        <begin position="203"/>
        <end position="229"/>
    </location>
</feature>
<dbReference type="CDD" id="cd15911">
    <property type="entry name" value="7tmA_OR11A-like"/>
    <property type="match status" value="1"/>
</dbReference>
<evidence type="ECO:0000256" key="6">
    <source>
        <dbReference type="ARBA" id="ARBA00022989"/>
    </source>
</evidence>
<organism evidence="15 16">
    <name type="scientific">Alligator sinensis</name>
    <name type="common">Chinese alligator</name>
    <dbReference type="NCBI Taxonomy" id="38654"/>
    <lineage>
        <taxon>Eukaryota</taxon>
        <taxon>Metazoa</taxon>
        <taxon>Chordata</taxon>
        <taxon>Craniata</taxon>
        <taxon>Vertebrata</taxon>
        <taxon>Euteleostomi</taxon>
        <taxon>Archelosauria</taxon>
        <taxon>Archosauria</taxon>
        <taxon>Crocodylia</taxon>
        <taxon>Alligatoridae</taxon>
        <taxon>Alligatorinae</taxon>
        <taxon>Alligator</taxon>
    </lineage>
</organism>
<reference evidence="16" key="1">
    <citation type="submission" date="2025-08" db="UniProtKB">
        <authorList>
            <consortium name="RefSeq"/>
        </authorList>
    </citation>
    <scope>IDENTIFICATION</scope>
</reference>
<dbReference type="PRINTS" id="PR00237">
    <property type="entry name" value="GPCRRHODOPSN"/>
</dbReference>
<keyword evidence="15" id="KW-1185">Reference proteome</keyword>
<gene>
    <name evidence="16" type="primary">LOC112549041</name>
</gene>
<protein>
    <recommendedName>
        <fullName evidence="13">Olfactory receptor</fullName>
    </recommendedName>
</protein>
<keyword evidence="11 12" id="KW-0807">Transducer</keyword>
<evidence type="ECO:0000256" key="10">
    <source>
        <dbReference type="ARBA" id="ARBA00023180"/>
    </source>
</evidence>
<dbReference type="Gene3D" id="1.20.1070.10">
    <property type="entry name" value="Rhodopsin 7-helix transmembrane proteins"/>
    <property type="match status" value="1"/>
</dbReference>
<evidence type="ECO:0000256" key="11">
    <source>
        <dbReference type="ARBA" id="ARBA00023224"/>
    </source>
</evidence>
<dbReference type="FunFam" id="1.20.1070.10:FF:000010">
    <property type="entry name" value="Olfactory receptor"/>
    <property type="match status" value="1"/>
</dbReference>